<dbReference type="GeneID" id="110245245"/>
<feature type="compositionally biased region" description="Polar residues" evidence="1">
    <location>
        <begin position="107"/>
        <end position="121"/>
    </location>
</feature>
<dbReference type="Proteomes" id="UP000887567">
    <property type="component" value="Unplaced"/>
</dbReference>
<keyword evidence="2" id="KW-0732">Signal</keyword>
<feature type="chain" id="PRO_5037483734" evidence="2">
    <location>
        <begin position="25"/>
        <end position="131"/>
    </location>
</feature>
<feature type="region of interest" description="Disordered" evidence="1">
    <location>
        <begin position="23"/>
        <end position="131"/>
    </location>
</feature>
<protein>
    <submittedName>
        <fullName evidence="3">Uncharacterized protein</fullName>
    </submittedName>
</protein>
<evidence type="ECO:0000256" key="1">
    <source>
        <dbReference type="SAM" id="MobiDB-lite"/>
    </source>
</evidence>
<evidence type="ECO:0000313" key="3">
    <source>
        <dbReference type="EnsemblMetazoa" id="XP_020907169.1"/>
    </source>
</evidence>
<keyword evidence="4" id="KW-1185">Reference proteome</keyword>
<sequence>MKPNRKFLFITLFILLIGEDSVEARSKGSGHIPHHKKYNDQQAVPEDQYPIENRAPTQEELEEEAEEADEDEQPKDEYPVEIGPDAEEEKRREEEESDGEFYEGESSRLNDPASGSASGQDSQDEDGSMES</sequence>
<dbReference type="AlphaFoldDB" id="A0A913XNF5"/>
<name>A0A913XNF5_EXADI</name>
<dbReference type="RefSeq" id="XP_020907169.1">
    <property type="nucleotide sequence ID" value="XM_021051510.2"/>
</dbReference>
<proteinExistence type="predicted"/>
<reference evidence="3" key="1">
    <citation type="submission" date="2022-11" db="UniProtKB">
        <authorList>
            <consortium name="EnsemblMetazoa"/>
        </authorList>
    </citation>
    <scope>IDENTIFICATION</scope>
</reference>
<dbReference type="KEGG" id="epa:110245245"/>
<evidence type="ECO:0000313" key="4">
    <source>
        <dbReference type="Proteomes" id="UP000887567"/>
    </source>
</evidence>
<evidence type="ECO:0000256" key="2">
    <source>
        <dbReference type="SAM" id="SignalP"/>
    </source>
</evidence>
<organism evidence="3 4">
    <name type="scientific">Exaiptasia diaphana</name>
    <name type="common">Tropical sea anemone</name>
    <name type="synonym">Aiptasia pulchella</name>
    <dbReference type="NCBI Taxonomy" id="2652724"/>
    <lineage>
        <taxon>Eukaryota</taxon>
        <taxon>Metazoa</taxon>
        <taxon>Cnidaria</taxon>
        <taxon>Anthozoa</taxon>
        <taxon>Hexacorallia</taxon>
        <taxon>Actiniaria</taxon>
        <taxon>Aiptasiidae</taxon>
        <taxon>Exaiptasia</taxon>
    </lineage>
</organism>
<accession>A0A913XNF5</accession>
<feature type="signal peptide" evidence="2">
    <location>
        <begin position="1"/>
        <end position="24"/>
    </location>
</feature>
<feature type="compositionally biased region" description="Acidic residues" evidence="1">
    <location>
        <begin position="122"/>
        <end position="131"/>
    </location>
</feature>
<dbReference type="EnsemblMetazoa" id="XM_021051510.2">
    <property type="protein sequence ID" value="XP_020907169.1"/>
    <property type="gene ID" value="LOC110245245"/>
</dbReference>
<feature type="compositionally biased region" description="Acidic residues" evidence="1">
    <location>
        <begin position="59"/>
        <end position="74"/>
    </location>
</feature>